<reference evidence="4" key="1">
    <citation type="submission" date="2023-03" db="EMBL/GenBank/DDBJ databases">
        <title>Actinoallomurus iriomotensis NBRC 103684.</title>
        <authorList>
            <person name="Ichikawa N."/>
            <person name="Sato H."/>
            <person name="Tonouchi N."/>
        </authorList>
    </citation>
    <scope>NUCLEOTIDE SEQUENCE</scope>
    <source>
        <strain evidence="4">NBRC 103684</strain>
    </source>
</reference>
<dbReference type="InterPro" id="IPR036291">
    <property type="entry name" value="NAD(P)-bd_dom_sf"/>
</dbReference>
<dbReference type="InterPro" id="IPR057326">
    <property type="entry name" value="KR_dom"/>
</dbReference>
<dbReference type="GO" id="GO:0016491">
    <property type="term" value="F:oxidoreductase activity"/>
    <property type="evidence" value="ECO:0007669"/>
    <property type="project" value="UniProtKB-KW"/>
</dbReference>
<dbReference type="Proteomes" id="UP001165074">
    <property type="component" value="Unassembled WGS sequence"/>
</dbReference>
<dbReference type="InterPro" id="IPR002347">
    <property type="entry name" value="SDR_fam"/>
</dbReference>
<protein>
    <submittedName>
        <fullName evidence="4">Short-chain dehydrogenase</fullName>
    </submittedName>
</protein>
<evidence type="ECO:0000259" key="3">
    <source>
        <dbReference type="SMART" id="SM00822"/>
    </source>
</evidence>
<evidence type="ECO:0000256" key="1">
    <source>
        <dbReference type="ARBA" id="ARBA00006484"/>
    </source>
</evidence>
<dbReference type="SUPFAM" id="SSF51735">
    <property type="entry name" value="NAD(P)-binding Rossmann-fold domains"/>
    <property type="match status" value="1"/>
</dbReference>
<comment type="caution">
    <text evidence="4">The sequence shown here is derived from an EMBL/GenBank/DDBJ whole genome shotgun (WGS) entry which is preliminary data.</text>
</comment>
<gene>
    <name evidence="4" type="ORF">Airi02_101950</name>
</gene>
<name>A0A9W6SG51_9ACTN</name>
<evidence type="ECO:0000256" key="2">
    <source>
        <dbReference type="ARBA" id="ARBA00023002"/>
    </source>
</evidence>
<keyword evidence="5" id="KW-1185">Reference proteome</keyword>
<evidence type="ECO:0000313" key="5">
    <source>
        <dbReference type="Proteomes" id="UP001165074"/>
    </source>
</evidence>
<comment type="similarity">
    <text evidence="1">Belongs to the short-chain dehydrogenases/reductases (SDR) family.</text>
</comment>
<dbReference type="EMBL" id="BSTK01000027">
    <property type="protein sequence ID" value="GLY92267.1"/>
    <property type="molecule type" value="Genomic_DNA"/>
</dbReference>
<dbReference type="Gene3D" id="3.40.50.720">
    <property type="entry name" value="NAD(P)-binding Rossmann-like Domain"/>
    <property type="match status" value="1"/>
</dbReference>
<dbReference type="SMART" id="SM00822">
    <property type="entry name" value="PKS_KR"/>
    <property type="match status" value="1"/>
</dbReference>
<organism evidence="4 5">
    <name type="scientific">Actinoallomurus iriomotensis</name>
    <dbReference type="NCBI Taxonomy" id="478107"/>
    <lineage>
        <taxon>Bacteria</taxon>
        <taxon>Bacillati</taxon>
        <taxon>Actinomycetota</taxon>
        <taxon>Actinomycetes</taxon>
        <taxon>Streptosporangiales</taxon>
        <taxon>Thermomonosporaceae</taxon>
        <taxon>Actinoallomurus</taxon>
    </lineage>
</organism>
<dbReference type="Pfam" id="PF00106">
    <property type="entry name" value="adh_short"/>
    <property type="match status" value="1"/>
</dbReference>
<dbReference type="PANTHER" id="PTHR43115">
    <property type="entry name" value="DEHYDROGENASE/REDUCTASE SDR FAMILY MEMBER 11"/>
    <property type="match status" value="1"/>
</dbReference>
<proteinExistence type="inferred from homology"/>
<dbReference type="PRINTS" id="PR00081">
    <property type="entry name" value="GDHRDH"/>
</dbReference>
<keyword evidence="2" id="KW-0560">Oxidoreductase</keyword>
<dbReference type="PANTHER" id="PTHR43115:SF4">
    <property type="entry name" value="DEHYDROGENASE_REDUCTASE SDR FAMILY MEMBER 11"/>
    <property type="match status" value="1"/>
</dbReference>
<feature type="domain" description="Ketoreductase" evidence="3">
    <location>
        <begin position="4"/>
        <end position="187"/>
    </location>
</feature>
<sequence length="234" mass="24480">MHDLVFLITGASTGIGAATARLASEHGYRLVLASRDGTRLQALADELGGPSRAVAISCDVTDWQQVKNLEERTAEVFGRLDAAFVNAGVVSGAPLLGDHDTPQEWRQMVLTNVYGAAITAHALWPLLQASQGHLILTGSVAGRVTVPGSLYSATKWAITGLGQSLRSAAAGSNARVTVVHPGLVDAGTIAPDRRTDPKLAPEDVARAVLFALAQPPTVDINEIVIRPTGQSPAR</sequence>
<accession>A0A9W6SG51</accession>
<evidence type="ECO:0000313" key="4">
    <source>
        <dbReference type="EMBL" id="GLY92267.1"/>
    </source>
</evidence>
<dbReference type="RefSeq" id="WP_285584357.1">
    <property type="nucleotide sequence ID" value="NZ_BSTK01000027.1"/>
</dbReference>
<dbReference type="AlphaFoldDB" id="A0A9W6SG51"/>